<dbReference type="EMBL" id="JADIKF010000030">
    <property type="protein sequence ID" value="MBM7128156.1"/>
    <property type="molecule type" value="Genomic_DNA"/>
</dbReference>
<evidence type="ECO:0000313" key="2">
    <source>
        <dbReference type="Proteomes" id="UP001430193"/>
    </source>
</evidence>
<name>A0ABS2KAG6_9GAMM</name>
<gene>
    <name evidence="1" type="ORF">ISS99_01340</name>
</gene>
<sequence>MSPAFAPARIDFTPVSTGRDGVSAATIIATIITTTTGTGTTGHGVVSVRE</sequence>
<comment type="caution">
    <text evidence="1">The sequence shown here is derived from an EMBL/GenBank/DDBJ whole genome shotgun (WGS) entry which is preliminary data.</text>
</comment>
<evidence type="ECO:0000313" key="1">
    <source>
        <dbReference type="EMBL" id="MBM7128156.1"/>
    </source>
</evidence>
<dbReference type="RefSeq" id="WP_204629764.1">
    <property type="nucleotide sequence ID" value="NZ_BSOC01000011.1"/>
</dbReference>
<accession>A0ABS2KAG6</accession>
<reference evidence="1" key="1">
    <citation type="submission" date="2020-10" db="EMBL/GenBank/DDBJ databases">
        <title>Phylogeny of dyella-like bacteria.</title>
        <authorList>
            <person name="Fu J."/>
        </authorList>
    </citation>
    <scope>NUCLEOTIDE SEQUENCE</scope>
    <source>
        <strain evidence="1">DHON07</strain>
    </source>
</reference>
<organism evidence="1 2">
    <name type="scientific">Dyella mobilis</name>
    <dbReference type="NCBI Taxonomy" id="1849582"/>
    <lineage>
        <taxon>Bacteria</taxon>
        <taxon>Pseudomonadati</taxon>
        <taxon>Pseudomonadota</taxon>
        <taxon>Gammaproteobacteria</taxon>
        <taxon>Lysobacterales</taxon>
        <taxon>Rhodanobacteraceae</taxon>
        <taxon>Dyella</taxon>
    </lineage>
</organism>
<protein>
    <submittedName>
        <fullName evidence="1">Uncharacterized protein</fullName>
    </submittedName>
</protein>
<proteinExistence type="predicted"/>
<dbReference type="Proteomes" id="UP001430193">
    <property type="component" value="Unassembled WGS sequence"/>
</dbReference>
<keyword evidence="2" id="KW-1185">Reference proteome</keyword>